<comment type="subcellular location">
    <subcellularLocation>
        <location evidence="1">Membrane</location>
        <topology evidence="1">Multi-pass membrane protein</topology>
    </subcellularLocation>
</comment>
<keyword evidence="4 5" id="KW-0472">Membrane</keyword>
<reference evidence="7" key="1">
    <citation type="journal article" date="2021" name="PeerJ">
        <title>Extensive microbial diversity within the chicken gut microbiome revealed by metagenomics and culture.</title>
        <authorList>
            <person name="Gilroy R."/>
            <person name="Ravi A."/>
            <person name="Getino M."/>
            <person name="Pursley I."/>
            <person name="Horton D.L."/>
            <person name="Alikhan N.F."/>
            <person name="Baker D."/>
            <person name="Gharbi K."/>
            <person name="Hall N."/>
            <person name="Watson M."/>
            <person name="Adriaenssens E.M."/>
            <person name="Foster-Nyarko E."/>
            <person name="Jarju S."/>
            <person name="Secka A."/>
            <person name="Antonio M."/>
            <person name="Oren A."/>
            <person name="Chaudhuri R.R."/>
            <person name="La Ragione R."/>
            <person name="Hildebrand F."/>
            <person name="Pallen M.J."/>
        </authorList>
    </citation>
    <scope>NUCLEOTIDE SEQUENCE</scope>
    <source>
        <strain evidence="7">ChiSjej3B21-8574</strain>
    </source>
</reference>
<dbReference type="InterPro" id="IPR052902">
    <property type="entry name" value="ABC-2_transporter"/>
</dbReference>
<evidence type="ECO:0000256" key="2">
    <source>
        <dbReference type="ARBA" id="ARBA00022692"/>
    </source>
</evidence>
<keyword evidence="3 5" id="KW-1133">Transmembrane helix</keyword>
<dbReference type="EMBL" id="DWWD01000030">
    <property type="protein sequence ID" value="HJC50564.1"/>
    <property type="molecule type" value="Genomic_DNA"/>
</dbReference>
<evidence type="ECO:0000256" key="4">
    <source>
        <dbReference type="ARBA" id="ARBA00023136"/>
    </source>
</evidence>
<evidence type="ECO:0000256" key="5">
    <source>
        <dbReference type="SAM" id="Phobius"/>
    </source>
</evidence>
<feature type="transmembrane region" description="Helical" evidence="5">
    <location>
        <begin position="21"/>
        <end position="44"/>
    </location>
</feature>
<proteinExistence type="predicted"/>
<comment type="caution">
    <text evidence="7">The sequence shown here is derived from an EMBL/GenBank/DDBJ whole genome shotgun (WGS) entry which is preliminary data.</text>
</comment>
<feature type="transmembrane region" description="Helical" evidence="5">
    <location>
        <begin position="166"/>
        <end position="184"/>
    </location>
</feature>
<feature type="transmembrane region" description="Helical" evidence="5">
    <location>
        <begin position="50"/>
        <end position="70"/>
    </location>
</feature>
<dbReference type="GO" id="GO:0016020">
    <property type="term" value="C:membrane"/>
    <property type="evidence" value="ECO:0007669"/>
    <property type="project" value="UniProtKB-SubCell"/>
</dbReference>
<evidence type="ECO:0000256" key="1">
    <source>
        <dbReference type="ARBA" id="ARBA00004141"/>
    </source>
</evidence>
<protein>
    <submittedName>
        <fullName evidence="7">ABC transporter permease</fullName>
    </submittedName>
</protein>
<evidence type="ECO:0000313" key="8">
    <source>
        <dbReference type="Proteomes" id="UP000823904"/>
    </source>
</evidence>
<accession>A0A9D2T9F5</accession>
<feature type="transmembrane region" description="Helical" evidence="5">
    <location>
        <begin position="91"/>
        <end position="116"/>
    </location>
</feature>
<sequence>MKAFVYGTALQWKMDLRSKSLLVTCYLVPLLFFAVVGEIFISVMPQTKETLIYSMTIMGICMGTAIGVPPSLAEIYGTDIRKMYKANGIPVYYGILSTAISSLLHLMILSMIIYLAAPVIFDASRPENPAGYFGKVLIFAIVSLSTGAVLGCGIPDPSKIPMFSQIVFLPSIMLSGIMFPVDLLPEGLRTAGKLFPASWAYRWMTGTGSLFENLLPLCGISAAMAFACIWRLRTLK</sequence>
<feature type="domain" description="ABC-2 type transporter transmembrane" evidence="6">
    <location>
        <begin position="11"/>
        <end position="205"/>
    </location>
</feature>
<dbReference type="Pfam" id="PF01061">
    <property type="entry name" value="ABC2_membrane"/>
    <property type="match status" value="1"/>
</dbReference>
<dbReference type="Proteomes" id="UP000823904">
    <property type="component" value="Unassembled WGS sequence"/>
</dbReference>
<feature type="transmembrane region" description="Helical" evidence="5">
    <location>
        <begin position="214"/>
        <end position="232"/>
    </location>
</feature>
<dbReference type="InterPro" id="IPR013525">
    <property type="entry name" value="ABC2_TM"/>
</dbReference>
<name>A0A9D2T9F5_9FIRM</name>
<dbReference type="AlphaFoldDB" id="A0A9D2T9F5"/>
<dbReference type="PANTHER" id="PTHR43027:SF2">
    <property type="entry name" value="TRANSPORT PERMEASE PROTEIN"/>
    <property type="match status" value="1"/>
</dbReference>
<feature type="transmembrane region" description="Helical" evidence="5">
    <location>
        <begin position="136"/>
        <end position="154"/>
    </location>
</feature>
<dbReference type="GO" id="GO:0140359">
    <property type="term" value="F:ABC-type transporter activity"/>
    <property type="evidence" value="ECO:0007669"/>
    <property type="project" value="InterPro"/>
</dbReference>
<gene>
    <name evidence="7" type="ORF">H9754_08355</name>
</gene>
<evidence type="ECO:0000256" key="3">
    <source>
        <dbReference type="ARBA" id="ARBA00022989"/>
    </source>
</evidence>
<organism evidence="7 8">
    <name type="scientific">Candidatus Anaerostipes avistercoris</name>
    <dbReference type="NCBI Taxonomy" id="2838462"/>
    <lineage>
        <taxon>Bacteria</taxon>
        <taxon>Bacillati</taxon>
        <taxon>Bacillota</taxon>
        <taxon>Clostridia</taxon>
        <taxon>Lachnospirales</taxon>
        <taxon>Lachnospiraceae</taxon>
        <taxon>Anaerostipes</taxon>
    </lineage>
</organism>
<dbReference type="PANTHER" id="PTHR43027">
    <property type="entry name" value="DOXORUBICIN RESISTANCE ABC TRANSPORTER PERMEASE PROTEIN DRRC-RELATED"/>
    <property type="match status" value="1"/>
</dbReference>
<reference evidence="7" key="2">
    <citation type="submission" date="2021-04" db="EMBL/GenBank/DDBJ databases">
        <authorList>
            <person name="Gilroy R."/>
        </authorList>
    </citation>
    <scope>NUCLEOTIDE SEQUENCE</scope>
    <source>
        <strain evidence="7">ChiSjej3B21-8574</strain>
    </source>
</reference>
<evidence type="ECO:0000259" key="6">
    <source>
        <dbReference type="Pfam" id="PF01061"/>
    </source>
</evidence>
<evidence type="ECO:0000313" key="7">
    <source>
        <dbReference type="EMBL" id="HJC50564.1"/>
    </source>
</evidence>
<keyword evidence="2 5" id="KW-0812">Transmembrane</keyword>